<keyword evidence="2" id="KW-1185">Reference proteome</keyword>
<sequence length="135" mass="13911">MSYAMSAALQAAVFQQLSGDGGVAALVGSDIYDALPPGALPGLYITLGAETARDASDVSGAGAWHDLTVAVVSDAAGFQSAKTVAAAACDALNDAPLALQRGRLVSLRFLKARAKRESGGLRRIDMTFRARVEDD</sequence>
<dbReference type="Pfam" id="PF11367">
    <property type="entry name" value="Tail_completion_gp17"/>
    <property type="match status" value="1"/>
</dbReference>
<evidence type="ECO:0000313" key="1">
    <source>
        <dbReference type="EMBL" id="SDF10014.1"/>
    </source>
</evidence>
<protein>
    <recommendedName>
        <fullName evidence="3">DUF3168 domain-containing protein</fullName>
    </recommendedName>
</protein>
<accession>A0A1G7IBY8</accession>
<dbReference type="Proteomes" id="UP000198994">
    <property type="component" value="Unassembled WGS sequence"/>
</dbReference>
<dbReference type="Gene3D" id="3.30.2000.30">
    <property type="match status" value="1"/>
</dbReference>
<organism evidence="1 2">
    <name type="scientific">Salipiger thiooxidans</name>
    <dbReference type="NCBI Taxonomy" id="282683"/>
    <lineage>
        <taxon>Bacteria</taxon>
        <taxon>Pseudomonadati</taxon>
        <taxon>Pseudomonadota</taxon>
        <taxon>Alphaproteobacteria</taxon>
        <taxon>Rhodobacterales</taxon>
        <taxon>Roseobacteraceae</taxon>
        <taxon>Salipiger</taxon>
    </lineage>
</organism>
<dbReference type="InterPro" id="IPR053745">
    <property type="entry name" value="Viral_Tail_Comp_sf"/>
</dbReference>
<proteinExistence type="predicted"/>
<gene>
    <name evidence="1" type="ORF">SAMN04488105_112137</name>
</gene>
<evidence type="ECO:0000313" key="2">
    <source>
        <dbReference type="Proteomes" id="UP000198994"/>
    </source>
</evidence>
<dbReference type="InterPro" id="IPR021508">
    <property type="entry name" value="Gp17-like"/>
</dbReference>
<name>A0A1G7IBY8_9RHOB</name>
<dbReference type="STRING" id="282683.SAMN04488105_112137"/>
<dbReference type="RefSeq" id="WP_089961877.1">
    <property type="nucleotide sequence ID" value="NZ_FNAV01000012.1"/>
</dbReference>
<dbReference type="AlphaFoldDB" id="A0A1G7IBY8"/>
<reference evidence="2" key="1">
    <citation type="submission" date="2016-10" db="EMBL/GenBank/DDBJ databases">
        <authorList>
            <person name="Varghese N."/>
            <person name="Submissions S."/>
        </authorList>
    </citation>
    <scope>NUCLEOTIDE SEQUENCE [LARGE SCALE GENOMIC DNA]</scope>
    <source>
        <strain evidence="2">DSM 10146</strain>
    </source>
</reference>
<dbReference type="EMBL" id="FNAV01000012">
    <property type="protein sequence ID" value="SDF10014.1"/>
    <property type="molecule type" value="Genomic_DNA"/>
</dbReference>
<evidence type="ECO:0008006" key="3">
    <source>
        <dbReference type="Google" id="ProtNLM"/>
    </source>
</evidence>
<dbReference type="OrthoDB" id="7644395at2"/>